<accession>A0A1G7PBE4</accession>
<dbReference type="STRING" id="571438.SAMN05192586_11523"/>
<feature type="transmembrane region" description="Helical" evidence="1">
    <location>
        <begin position="49"/>
        <end position="68"/>
    </location>
</feature>
<evidence type="ECO:0000313" key="3">
    <source>
        <dbReference type="Proteomes" id="UP000199355"/>
    </source>
</evidence>
<dbReference type="EMBL" id="FNBX01000015">
    <property type="protein sequence ID" value="SDF83598.1"/>
    <property type="molecule type" value="Genomic_DNA"/>
</dbReference>
<sequence length="354" mass="37285">MTEFLDLVPFARPPQWGAWEPLALTMILAGGAALMAAGLAVWRAASWTYLFALTACCALACGLLGVFVPLEQPLRVWEFAVHPAFTSWTAWGACILPLAVCCALALLWLHRGRGVAPRLCGLAGLVLGALVLAYATGELRACVGRPLWSALWATPVLLAGGAAAAAGLALLLALRLWPLLGRWSAVPEGLHRAGLLLLPLCALLALLLRAPQGFAPFAGPWWHGPEILIVLLGLAGLLLHSAGRGGAAAWGLAVWLSGVLLLWKVVHLGEIFGRNAALYPARAAVLDLLGLDALLAFAGTAGLAVLLAVLLRGSCRRPPLWKDESYGCEKTPIPGHGRGPVGRWRTGRRLCRGG</sequence>
<protein>
    <recommendedName>
        <fullName evidence="4">Polysulfide reductase NrfD</fullName>
    </recommendedName>
</protein>
<feature type="transmembrane region" description="Helical" evidence="1">
    <location>
        <begin position="156"/>
        <end position="177"/>
    </location>
</feature>
<feature type="transmembrane region" description="Helical" evidence="1">
    <location>
        <begin position="22"/>
        <end position="42"/>
    </location>
</feature>
<evidence type="ECO:0000256" key="1">
    <source>
        <dbReference type="SAM" id="Phobius"/>
    </source>
</evidence>
<keyword evidence="3" id="KW-1185">Reference proteome</keyword>
<feature type="transmembrane region" description="Helical" evidence="1">
    <location>
        <begin position="189"/>
        <end position="208"/>
    </location>
</feature>
<dbReference type="RefSeq" id="WP_092154539.1">
    <property type="nucleotide sequence ID" value="NZ_FNBX01000015.1"/>
</dbReference>
<feature type="transmembrane region" description="Helical" evidence="1">
    <location>
        <begin position="288"/>
        <end position="311"/>
    </location>
</feature>
<keyword evidence="1" id="KW-1133">Transmembrane helix</keyword>
<keyword evidence="1" id="KW-0472">Membrane</keyword>
<feature type="transmembrane region" description="Helical" evidence="1">
    <location>
        <begin position="220"/>
        <end position="240"/>
    </location>
</feature>
<evidence type="ECO:0008006" key="4">
    <source>
        <dbReference type="Google" id="ProtNLM"/>
    </source>
</evidence>
<dbReference type="Proteomes" id="UP000199355">
    <property type="component" value="Unassembled WGS sequence"/>
</dbReference>
<feature type="transmembrane region" description="Helical" evidence="1">
    <location>
        <begin position="88"/>
        <end position="109"/>
    </location>
</feature>
<dbReference type="Gene3D" id="1.20.1630.10">
    <property type="entry name" value="Formate dehydrogenase/DMSO reductase domain"/>
    <property type="match status" value="1"/>
</dbReference>
<proteinExistence type="predicted"/>
<organism evidence="2 3">
    <name type="scientific">Desulfovibrio legallii</name>
    <dbReference type="NCBI Taxonomy" id="571438"/>
    <lineage>
        <taxon>Bacteria</taxon>
        <taxon>Pseudomonadati</taxon>
        <taxon>Thermodesulfobacteriota</taxon>
        <taxon>Desulfovibrionia</taxon>
        <taxon>Desulfovibrionales</taxon>
        <taxon>Desulfovibrionaceae</taxon>
        <taxon>Desulfovibrio</taxon>
    </lineage>
</organism>
<name>A0A1G7PBE4_9BACT</name>
<feature type="transmembrane region" description="Helical" evidence="1">
    <location>
        <begin position="247"/>
        <end position="268"/>
    </location>
</feature>
<feature type="transmembrane region" description="Helical" evidence="1">
    <location>
        <begin position="116"/>
        <end position="136"/>
    </location>
</feature>
<dbReference type="AlphaFoldDB" id="A0A1G7PBE4"/>
<reference evidence="3" key="1">
    <citation type="submission" date="2016-10" db="EMBL/GenBank/DDBJ databases">
        <authorList>
            <person name="Varghese N."/>
            <person name="Submissions S."/>
        </authorList>
    </citation>
    <scope>NUCLEOTIDE SEQUENCE [LARGE SCALE GENOMIC DNA]</scope>
    <source>
        <strain evidence="3">KHC7</strain>
    </source>
</reference>
<gene>
    <name evidence="2" type="ORF">SAMN05192586_11523</name>
</gene>
<evidence type="ECO:0000313" key="2">
    <source>
        <dbReference type="EMBL" id="SDF83598.1"/>
    </source>
</evidence>
<keyword evidence="1" id="KW-0812">Transmembrane</keyword>